<name>M3XSZ1_MUSPF</name>
<organism evidence="2">
    <name type="scientific">Mustela putorius furo</name>
    <name type="common">European domestic ferret</name>
    <name type="synonym">Mustela furo</name>
    <dbReference type="NCBI Taxonomy" id="9669"/>
    <lineage>
        <taxon>Eukaryota</taxon>
        <taxon>Metazoa</taxon>
        <taxon>Chordata</taxon>
        <taxon>Craniata</taxon>
        <taxon>Vertebrata</taxon>
        <taxon>Euteleostomi</taxon>
        <taxon>Mammalia</taxon>
        <taxon>Eutheria</taxon>
        <taxon>Laurasiatheria</taxon>
        <taxon>Carnivora</taxon>
        <taxon>Caniformia</taxon>
        <taxon>Musteloidea</taxon>
        <taxon>Mustelidae</taxon>
        <taxon>Mustelinae</taxon>
        <taxon>Mustela</taxon>
    </lineage>
</organism>
<dbReference type="Ensembl" id="ENSMPUT00000002235.1">
    <property type="protein sequence ID" value="ENSMPUP00000002191.1"/>
    <property type="gene ID" value="ENSMPUG00000002213.1"/>
</dbReference>
<dbReference type="HOGENOM" id="CLU_825253_0_0_1"/>
<dbReference type="AlphaFoldDB" id="M3XSZ1"/>
<evidence type="ECO:0000313" key="2">
    <source>
        <dbReference type="Ensembl" id="ENSMPUP00000002191.1"/>
    </source>
</evidence>
<sequence length="337" mass="35849">AQLRRGIVCPCISHPRPVTAQPAPWATPQESPQPTVAALLGRPAIGLCPQETASVYTGTVGRCQEPGPHYPAQPLLEETRALCAPCPRQSPEPHVKPGHWDGGWTSPHGRPCEPERSFEVGDIVSGRRDAQLLLFRAPGSLGRSAQAPRLTGHVTAPAAVPVQEPEGHSSYSKDSHHGVRSAAWRPLHVSTAGECCNPKLSRRPDNRTTTQLLGLRQGSSVHTVLGEESELSGNSGFHPLDFLIKQKRQTIWSQEETMTKRSHGVSGKVEKPTNKPPQTNCLSEKCSWGCLGGSVGEASAFGSGHDLRVLGLNPASGSLLSGEPASPSLSACLSAYL</sequence>
<feature type="region of interest" description="Disordered" evidence="1">
    <location>
        <begin position="257"/>
        <end position="277"/>
    </location>
</feature>
<accession>M3XSZ1</accession>
<evidence type="ECO:0000256" key="1">
    <source>
        <dbReference type="SAM" id="MobiDB-lite"/>
    </source>
</evidence>
<proteinExistence type="predicted"/>
<dbReference type="EMBL" id="AEYP01097241">
    <property type="status" value="NOT_ANNOTATED_CDS"/>
    <property type="molecule type" value="Genomic_DNA"/>
</dbReference>
<reference evidence="2" key="1">
    <citation type="submission" date="2024-06" db="UniProtKB">
        <authorList>
            <consortium name="Ensembl"/>
        </authorList>
    </citation>
    <scope>IDENTIFICATION</scope>
</reference>
<protein>
    <submittedName>
        <fullName evidence="2">Uncharacterized protein</fullName>
    </submittedName>
</protein>
<dbReference type="InParanoid" id="M3XSZ1"/>